<reference evidence="1" key="1">
    <citation type="submission" date="2021-11" db="EMBL/GenBank/DDBJ databases">
        <authorList>
            <consortium name="Genoscope - CEA"/>
            <person name="William W."/>
        </authorList>
    </citation>
    <scope>NUCLEOTIDE SEQUENCE</scope>
</reference>
<dbReference type="OrthoDB" id="187753at2759"/>
<name>A0A8J2X0X8_9STRA</name>
<evidence type="ECO:0000313" key="2">
    <source>
        <dbReference type="Proteomes" id="UP000789595"/>
    </source>
</evidence>
<proteinExistence type="predicted"/>
<organism evidence="1 2">
    <name type="scientific">Pelagomonas calceolata</name>
    <dbReference type="NCBI Taxonomy" id="35677"/>
    <lineage>
        <taxon>Eukaryota</taxon>
        <taxon>Sar</taxon>
        <taxon>Stramenopiles</taxon>
        <taxon>Ochrophyta</taxon>
        <taxon>Pelagophyceae</taxon>
        <taxon>Pelagomonadales</taxon>
        <taxon>Pelagomonadaceae</taxon>
        <taxon>Pelagomonas</taxon>
    </lineage>
</organism>
<keyword evidence="2" id="KW-1185">Reference proteome</keyword>
<sequence length="335" mass="37021">MGRALLLLLRLTTALNPLQKLLVEGELRRRPDWVDGSAAQVAPRVWRWVAEADDAVLALPELSEADARRLAASLEAAGAAVEASATRRVPTLTKRRALPPAADDEVETADACRRRTEAFVARVLVGLRQCPFTASPREAGVGLEEFDVHGAPILYAHSRCTSAPRLVSDVWTTIGEFLAQGEAAYSSVLLTAPAFDEDLETWVEAVFPLLEESLVAARVSRDIGIVCFHPRYETPSEKWLATHRFGHMYAPTTLRRYCAEAGAEDLAALPDDDLRYYGSYMRRSPHATINVLWSRQLAAAERRRESAGFYARNLRRLADTGRARLEEAAAGERVT</sequence>
<dbReference type="AlphaFoldDB" id="A0A8J2X0X8"/>
<evidence type="ECO:0000313" key="1">
    <source>
        <dbReference type="EMBL" id="CAH0376327.1"/>
    </source>
</evidence>
<protein>
    <submittedName>
        <fullName evidence="1">Uncharacterized protein</fullName>
    </submittedName>
</protein>
<dbReference type="InterPro" id="IPR009858">
    <property type="entry name" value="DUF1415"/>
</dbReference>
<dbReference type="Proteomes" id="UP000789595">
    <property type="component" value="Unassembled WGS sequence"/>
</dbReference>
<comment type="caution">
    <text evidence="1">The sequence shown here is derived from an EMBL/GenBank/DDBJ whole genome shotgun (WGS) entry which is preliminary data.</text>
</comment>
<gene>
    <name evidence="1" type="ORF">PECAL_5P09010</name>
</gene>
<dbReference type="Pfam" id="PF07209">
    <property type="entry name" value="DUF1415"/>
    <property type="match status" value="1"/>
</dbReference>
<dbReference type="EMBL" id="CAKKNE010000005">
    <property type="protein sequence ID" value="CAH0376327.1"/>
    <property type="molecule type" value="Genomic_DNA"/>
</dbReference>
<accession>A0A8J2X0X8</accession>